<keyword evidence="2" id="KW-1185">Reference proteome</keyword>
<dbReference type="Proteomes" id="UP001147700">
    <property type="component" value="Unassembled WGS sequence"/>
</dbReference>
<protein>
    <submittedName>
        <fullName evidence="1">Uncharacterized protein</fullName>
    </submittedName>
</protein>
<evidence type="ECO:0000313" key="2">
    <source>
        <dbReference type="Proteomes" id="UP001147700"/>
    </source>
</evidence>
<dbReference type="RefSeq" id="WP_202957186.1">
    <property type="nucleotide sequence ID" value="NZ_JAPCID010000008.1"/>
</dbReference>
<comment type="caution">
    <text evidence="1">The sequence shown here is derived from an EMBL/GenBank/DDBJ whole genome shotgun (WGS) entry which is preliminary data.</text>
</comment>
<dbReference type="EMBL" id="JAPCID010000008">
    <property type="protein sequence ID" value="MDA0137150.1"/>
    <property type="molecule type" value="Genomic_DNA"/>
</dbReference>
<name>A0ABT4RF36_9ACTN</name>
<accession>A0ABT4RF36</accession>
<evidence type="ECO:0000313" key="1">
    <source>
        <dbReference type="EMBL" id="MDA0137150.1"/>
    </source>
</evidence>
<proteinExistence type="predicted"/>
<organism evidence="1 2">
    <name type="scientific">Solirubrobacter deserti</name>
    <dbReference type="NCBI Taxonomy" id="2282478"/>
    <lineage>
        <taxon>Bacteria</taxon>
        <taxon>Bacillati</taxon>
        <taxon>Actinomycetota</taxon>
        <taxon>Thermoleophilia</taxon>
        <taxon>Solirubrobacterales</taxon>
        <taxon>Solirubrobacteraceae</taxon>
        <taxon>Solirubrobacter</taxon>
    </lineage>
</organism>
<sequence>MPELTEQGLFPAEHRALRELHATASQVRTHWAKLERRLDEPVLGDGAAAADELLRQLEARVDLSGRPAAQGGGAGLAGVRRLADVLLERNQALRSALLDIQHVVTLLGYLAGLARTRGDVELEAWHLGWEHRLRALEDRGRAAAAALAQDPDRAIEPAEDGALGRAGAKLGVALGTVGEALDQSPLGRLARRRAT</sequence>
<gene>
    <name evidence="1" type="ORF">OJ962_06550</name>
</gene>
<reference evidence="1" key="1">
    <citation type="submission" date="2022-10" db="EMBL/GenBank/DDBJ databases">
        <title>The WGS of Solirubrobacter sp. CPCC 204708.</title>
        <authorList>
            <person name="Jiang Z."/>
        </authorList>
    </citation>
    <scope>NUCLEOTIDE SEQUENCE</scope>
    <source>
        <strain evidence="1">CPCC 204708</strain>
    </source>
</reference>